<accession>A0A518HNK6</accession>
<proteinExistence type="predicted"/>
<organism evidence="2 3">
    <name type="scientific">Stieleria neptunia</name>
    <dbReference type="NCBI Taxonomy" id="2527979"/>
    <lineage>
        <taxon>Bacteria</taxon>
        <taxon>Pseudomonadati</taxon>
        <taxon>Planctomycetota</taxon>
        <taxon>Planctomycetia</taxon>
        <taxon>Pirellulales</taxon>
        <taxon>Pirellulaceae</taxon>
        <taxon>Stieleria</taxon>
    </lineage>
</organism>
<gene>
    <name evidence="2" type="ORF">Enr13x_22670</name>
</gene>
<name>A0A518HNK6_9BACT</name>
<evidence type="ECO:0000256" key="1">
    <source>
        <dbReference type="SAM" id="MobiDB-lite"/>
    </source>
</evidence>
<sequence length="112" mass="12314">MLTEAPASYRPSTCGRATPTLRSKAEPWNELMLHDVLSRSPRVQRTTARKGHRTRGVPNDYHCPVSRYSCIDRAATRPAPMAKMTVAAPLTISPPANTPRLLVRDVSSSATM</sequence>
<dbReference type="EMBL" id="CP037423">
    <property type="protein sequence ID" value="QDV42420.1"/>
    <property type="molecule type" value="Genomic_DNA"/>
</dbReference>
<dbReference type="Proteomes" id="UP000319004">
    <property type="component" value="Chromosome"/>
</dbReference>
<evidence type="ECO:0000313" key="3">
    <source>
        <dbReference type="Proteomes" id="UP000319004"/>
    </source>
</evidence>
<keyword evidence="3" id="KW-1185">Reference proteome</keyword>
<protein>
    <submittedName>
        <fullName evidence="2">Uncharacterized protein</fullName>
    </submittedName>
</protein>
<feature type="region of interest" description="Disordered" evidence="1">
    <location>
        <begin position="1"/>
        <end position="21"/>
    </location>
</feature>
<reference evidence="2 3" key="1">
    <citation type="submission" date="2019-03" db="EMBL/GenBank/DDBJ databases">
        <title>Deep-cultivation of Planctomycetes and their phenomic and genomic characterization uncovers novel biology.</title>
        <authorList>
            <person name="Wiegand S."/>
            <person name="Jogler M."/>
            <person name="Boedeker C."/>
            <person name="Pinto D."/>
            <person name="Vollmers J."/>
            <person name="Rivas-Marin E."/>
            <person name="Kohn T."/>
            <person name="Peeters S.H."/>
            <person name="Heuer A."/>
            <person name="Rast P."/>
            <person name="Oberbeckmann S."/>
            <person name="Bunk B."/>
            <person name="Jeske O."/>
            <person name="Meyerdierks A."/>
            <person name="Storesund J.E."/>
            <person name="Kallscheuer N."/>
            <person name="Luecker S."/>
            <person name="Lage O.M."/>
            <person name="Pohl T."/>
            <person name="Merkel B.J."/>
            <person name="Hornburger P."/>
            <person name="Mueller R.-W."/>
            <person name="Bruemmer F."/>
            <person name="Labrenz M."/>
            <person name="Spormann A.M."/>
            <person name="Op den Camp H."/>
            <person name="Overmann J."/>
            <person name="Amann R."/>
            <person name="Jetten M.S.M."/>
            <person name="Mascher T."/>
            <person name="Medema M.H."/>
            <person name="Devos D.P."/>
            <person name="Kaster A.-K."/>
            <person name="Ovreas L."/>
            <person name="Rohde M."/>
            <person name="Galperin M.Y."/>
            <person name="Jogler C."/>
        </authorList>
    </citation>
    <scope>NUCLEOTIDE SEQUENCE [LARGE SCALE GENOMIC DNA]</scope>
    <source>
        <strain evidence="2 3">Enr13</strain>
    </source>
</reference>
<evidence type="ECO:0000313" key="2">
    <source>
        <dbReference type="EMBL" id="QDV42420.1"/>
    </source>
</evidence>
<dbReference type="KEGG" id="snep:Enr13x_22670"/>
<dbReference type="AlphaFoldDB" id="A0A518HNK6"/>